<feature type="transmembrane region" description="Helical" evidence="1">
    <location>
        <begin position="20"/>
        <end position="41"/>
    </location>
</feature>
<name>A0A839QEA7_MYCIR</name>
<dbReference type="AlphaFoldDB" id="A0A839QEA7"/>
<proteinExistence type="predicted"/>
<keyword evidence="3" id="KW-1185">Reference proteome</keyword>
<feature type="transmembrane region" description="Helical" evidence="1">
    <location>
        <begin position="53"/>
        <end position="74"/>
    </location>
</feature>
<keyword evidence="1" id="KW-0812">Transmembrane</keyword>
<dbReference type="EMBL" id="JACHVU010000014">
    <property type="protein sequence ID" value="MBB2993114.1"/>
    <property type="molecule type" value="Genomic_DNA"/>
</dbReference>
<dbReference type="RefSeq" id="WP_183472581.1">
    <property type="nucleotide sequence ID" value="NZ_JACHVU010000014.1"/>
</dbReference>
<evidence type="ECO:0000256" key="1">
    <source>
        <dbReference type="SAM" id="Phobius"/>
    </source>
</evidence>
<gene>
    <name evidence="2" type="ORF">FHR72_004621</name>
</gene>
<evidence type="ECO:0000313" key="2">
    <source>
        <dbReference type="EMBL" id="MBB2993114.1"/>
    </source>
</evidence>
<reference evidence="2 3" key="1">
    <citation type="submission" date="2020-08" db="EMBL/GenBank/DDBJ databases">
        <title>The Agave Microbiome: Exploring the role of microbial communities in plant adaptations to desert environments.</title>
        <authorList>
            <person name="Partida-Martinez L.P."/>
        </authorList>
    </citation>
    <scope>NUCLEOTIDE SEQUENCE [LARGE SCALE GENOMIC DNA]</scope>
    <source>
        <strain evidence="2 3">AT2.18</strain>
    </source>
</reference>
<feature type="transmembrane region" description="Helical" evidence="1">
    <location>
        <begin position="86"/>
        <end position="106"/>
    </location>
</feature>
<comment type="caution">
    <text evidence="2">The sequence shown here is derived from an EMBL/GenBank/DDBJ whole genome shotgun (WGS) entry which is preliminary data.</text>
</comment>
<protein>
    <submittedName>
        <fullName evidence="2">Uncharacterized protein</fullName>
    </submittedName>
</protein>
<organism evidence="2 3">
    <name type="scientific">Mycolicibacterium iranicum</name>
    <name type="common">Mycobacterium iranicum</name>
    <dbReference type="NCBI Taxonomy" id="912594"/>
    <lineage>
        <taxon>Bacteria</taxon>
        <taxon>Bacillati</taxon>
        <taxon>Actinomycetota</taxon>
        <taxon>Actinomycetes</taxon>
        <taxon>Mycobacteriales</taxon>
        <taxon>Mycobacteriaceae</taxon>
        <taxon>Mycolicibacterium</taxon>
    </lineage>
</organism>
<accession>A0A839QEA7</accession>
<keyword evidence="1" id="KW-0472">Membrane</keyword>
<dbReference type="Proteomes" id="UP000550501">
    <property type="component" value="Unassembled WGS sequence"/>
</dbReference>
<evidence type="ECO:0000313" key="3">
    <source>
        <dbReference type="Proteomes" id="UP000550501"/>
    </source>
</evidence>
<sequence>MTTNGRGGPIRRADVNWRLAVHLGALFGGVSWAMIGASWLAHTDGAAGAVASAGWVPVIVAAGAQLVLGAWTAAVARSIVVRSLGIALTVSATSGLCGIAGFALWAL</sequence>
<keyword evidence="1" id="KW-1133">Transmembrane helix</keyword>